<dbReference type="SUPFAM" id="SSF88659">
    <property type="entry name" value="Sigma3 and sigma4 domains of RNA polymerase sigma factors"/>
    <property type="match status" value="1"/>
</dbReference>
<evidence type="ECO:0000313" key="7">
    <source>
        <dbReference type="EMBL" id="MFC4312681.1"/>
    </source>
</evidence>
<dbReference type="NCBIfam" id="TIGR02937">
    <property type="entry name" value="sigma70-ECF"/>
    <property type="match status" value="1"/>
</dbReference>
<proteinExistence type="predicted"/>
<feature type="domain" description="RNA polymerase sigma-70 region 4" evidence="6">
    <location>
        <begin position="183"/>
        <end position="231"/>
    </location>
</feature>
<name>A0ABV8SYM3_9GAMM</name>
<dbReference type="InterPro" id="IPR013324">
    <property type="entry name" value="RNA_pol_sigma_r3/r4-like"/>
</dbReference>
<evidence type="ECO:0000256" key="3">
    <source>
        <dbReference type="ARBA" id="ARBA00023125"/>
    </source>
</evidence>
<evidence type="ECO:0000256" key="4">
    <source>
        <dbReference type="ARBA" id="ARBA00023163"/>
    </source>
</evidence>
<dbReference type="SUPFAM" id="SSF88946">
    <property type="entry name" value="Sigma2 domain of RNA polymerase sigma factors"/>
    <property type="match status" value="1"/>
</dbReference>
<accession>A0ABV8SYM3</accession>
<sequence length="242" mass="27681">MPEPTDRTGPARQLWEAYALSRDPQTRGELIEHYMPVAKIIAAKVFGLRTDVTASFDDYLQYARVGLVEAVDRFDWTRSVPFEAYSAPRIRGAILNGIAHETEFSAQRSFWRVRMQDRTDSLLGDKSQQPERATLQELIQVTVGLALGLVLDESAEEPVDEQLQSNPYAMTEMEQLIRQVRALLVKLPEREQQIIREHYFERRELQAIATEYGLTKGRVSQIHAQAIGRLRSLLGEKIDTKL</sequence>
<keyword evidence="8" id="KW-1185">Reference proteome</keyword>
<dbReference type="InterPro" id="IPR000943">
    <property type="entry name" value="RNA_pol_sigma70"/>
</dbReference>
<dbReference type="InterPro" id="IPR014284">
    <property type="entry name" value="RNA_pol_sigma-70_dom"/>
</dbReference>
<keyword evidence="1" id="KW-0805">Transcription regulation</keyword>
<gene>
    <name evidence="7" type="ORF">ACFPN2_26590</name>
</gene>
<evidence type="ECO:0000259" key="6">
    <source>
        <dbReference type="Pfam" id="PF04545"/>
    </source>
</evidence>
<dbReference type="InterPro" id="IPR013325">
    <property type="entry name" value="RNA_pol_sigma_r2"/>
</dbReference>
<protein>
    <submittedName>
        <fullName evidence="7">Sigma-70 family RNA polymerase sigma factor</fullName>
    </submittedName>
</protein>
<evidence type="ECO:0000256" key="2">
    <source>
        <dbReference type="ARBA" id="ARBA00023082"/>
    </source>
</evidence>
<dbReference type="Gene3D" id="1.20.120.1810">
    <property type="match status" value="1"/>
</dbReference>
<keyword evidence="2" id="KW-0731">Sigma factor</keyword>
<dbReference type="EMBL" id="JBHSDU010000014">
    <property type="protein sequence ID" value="MFC4312681.1"/>
    <property type="molecule type" value="Genomic_DNA"/>
</dbReference>
<dbReference type="Pfam" id="PF04545">
    <property type="entry name" value="Sigma70_r4"/>
    <property type="match status" value="1"/>
</dbReference>
<evidence type="ECO:0000256" key="1">
    <source>
        <dbReference type="ARBA" id="ARBA00023015"/>
    </source>
</evidence>
<comment type="caution">
    <text evidence="7">The sequence shown here is derived from an EMBL/GenBank/DDBJ whole genome shotgun (WGS) entry which is preliminary data.</text>
</comment>
<dbReference type="Proteomes" id="UP001595904">
    <property type="component" value="Unassembled WGS sequence"/>
</dbReference>
<keyword evidence="4" id="KW-0804">Transcription</keyword>
<dbReference type="RefSeq" id="WP_380602287.1">
    <property type="nucleotide sequence ID" value="NZ_JBHSDU010000014.1"/>
</dbReference>
<reference evidence="8" key="1">
    <citation type="journal article" date="2019" name="Int. J. Syst. Evol. Microbiol.">
        <title>The Global Catalogue of Microorganisms (GCM) 10K type strain sequencing project: providing services to taxonomists for standard genome sequencing and annotation.</title>
        <authorList>
            <consortium name="The Broad Institute Genomics Platform"/>
            <consortium name="The Broad Institute Genome Sequencing Center for Infectious Disease"/>
            <person name="Wu L."/>
            <person name="Ma J."/>
        </authorList>
    </citation>
    <scope>NUCLEOTIDE SEQUENCE [LARGE SCALE GENOMIC DNA]</scope>
    <source>
        <strain evidence="8">CGMCC 1.10759</strain>
    </source>
</reference>
<dbReference type="PANTHER" id="PTHR30385">
    <property type="entry name" value="SIGMA FACTOR F FLAGELLAR"/>
    <property type="match status" value="1"/>
</dbReference>
<dbReference type="InterPro" id="IPR007630">
    <property type="entry name" value="RNA_pol_sigma70_r4"/>
</dbReference>
<feature type="domain" description="RNA polymerase sigma-70 region 2" evidence="5">
    <location>
        <begin position="30"/>
        <end position="99"/>
    </location>
</feature>
<dbReference type="PRINTS" id="PR00046">
    <property type="entry name" value="SIGMA70FCT"/>
</dbReference>
<dbReference type="Gene3D" id="1.20.140.160">
    <property type="match status" value="1"/>
</dbReference>
<keyword evidence="3" id="KW-0238">DNA-binding</keyword>
<dbReference type="InterPro" id="IPR007627">
    <property type="entry name" value="RNA_pol_sigma70_r2"/>
</dbReference>
<dbReference type="PANTHER" id="PTHR30385:SF7">
    <property type="entry name" value="RNA POLYMERASE SIGMA FACTOR FLIA"/>
    <property type="match status" value="1"/>
</dbReference>
<evidence type="ECO:0000313" key="8">
    <source>
        <dbReference type="Proteomes" id="UP001595904"/>
    </source>
</evidence>
<organism evidence="7 8">
    <name type="scientific">Steroidobacter flavus</name>
    <dbReference type="NCBI Taxonomy" id="1842136"/>
    <lineage>
        <taxon>Bacteria</taxon>
        <taxon>Pseudomonadati</taxon>
        <taxon>Pseudomonadota</taxon>
        <taxon>Gammaproteobacteria</taxon>
        <taxon>Steroidobacterales</taxon>
        <taxon>Steroidobacteraceae</taxon>
        <taxon>Steroidobacter</taxon>
    </lineage>
</organism>
<evidence type="ECO:0000259" key="5">
    <source>
        <dbReference type="Pfam" id="PF04542"/>
    </source>
</evidence>
<dbReference type="Pfam" id="PF04542">
    <property type="entry name" value="Sigma70_r2"/>
    <property type="match status" value="1"/>
</dbReference>
<dbReference type="CDD" id="cd06171">
    <property type="entry name" value="Sigma70_r4"/>
    <property type="match status" value="1"/>
</dbReference>